<gene>
    <name evidence="1" type="ORF">POCTA_138.1.T1960005</name>
</gene>
<evidence type="ECO:0000313" key="1">
    <source>
        <dbReference type="EMBL" id="CAD8214953.1"/>
    </source>
</evidence>
<proteinExistence type="predicted"/>
<accession>A0A8S1YMH8</accession>
<dbReference type="EMBL" id="CAJJDP010000200">
    <property type="protein sequence ID" value="CAD8214953.1"/>
    <property type="molecule type" value="Genomic_DNA"/>
</dbReference>
<reference evidence="1" key="1">
    <citation type="submission" date="2021-01" db="EMBL/GenBank/DDBJ databases">
        <authorList>
            <consortium name="Genoscope - CEA"/>
            <person name="William W."/>
        </authorList>
    </citation>
    <scope>NUCLEOTIDE SEQUENCE</scope>
</reference>
<organism evidence="1 2">
    <name type="scientific">Paramecium octaurelia</name>
    <dbReference type="NCBI Taxonomy" id="43137"/>
    <lineage>
        <taxon>Eukaryota</taxon>
        <taxon>Sar</taxon>
        <taxon>Alveolata</taxon>
        <taxon>Ciliophora</taxon>
        <taxon>Intramacronucleata</taxon>
        <taxon>Oligohymenophorea</taxon>
        <taxon>Peniculida</taxon>
        <taxon>Parameciidae</taxon>
        <taxon>Paramecium</taxon>
    </lineage>
</organism>
<protein>
    <submittedName>
        <fullName evidence="1">Uncharacterized protein</fullName>
    </submittedName>
</protein>
<evidence type="ECO:0000313" key="2">
    <source>
        <dbReference type="Proteomes" id="UP000683925"/>
    </source>
</evidence>
<dbReference type="Proteomes" id="UP000683925">
    <property type="component" value="Unassembled WGS sequence"/>
</dbReference>
<name>A0A8S1YMH8_PAROT</name>
<comment type="caution">
    <text evidence="1">The sequence shown here is derived from an EMBL/GenBank/DDBJ whole genome shotgun (WGS) entry which is preliminary data.</text>
</comment>
<dbReference type="AlphaFoldDB" id="A0A8S1YMH8"/>
<sequence>MSKKEKINRQLEFIMKGLEKDLDSAFDKINNLIDSVFIIDSLIYNFSNPRLELAQIKVDQFHLIGQSKFQYNILQEVKPQTSLKIQEQLQFKLQSDSRYSDSFISSQITDLQEQQICFAITINKNCSKVAVGQEEQIKIYEFKQGMVKQTEVLNEHTGYVYTLNFIENQIS</sequence>
<keyword evidence="2" id="KW-1185">Reference proteome</keyword>
<dbReference type="OrthoDB" id="10538574at2759"/>